<evidence type="ECO:0000313" key="2">
    <source>
        <dbReference type="Proteomes" id="UP000010146"/>
    </source>
</evidence>
<dbReference type="AlphaFoldDB" id="A0A0F5PLE6"/>
<reference evidence="1 2" key="1">
    <citation type="submission" date="2008-07" db="EMBL/GenBank/DDBJ databases">
        <authorList>
            <person name="Gonzalez J."/>
            <person name="Sokolova T."/>
            <person name="Ferriera S."/>
            <person name="Johnson J."/>
            <person name="Kravitz S."/>
            <person name="Beeson K."/>
            <person name="Sutton G."/>
            <person name="Rogers Y.-H."/>
            <person name="Friedman R."/>
            <person name="Frazier M."/>
            <person name="Venter J.C."/>
        </authorList>
    </citation>
    <scope>NUCLEOTIDE SEQUENCE [LARGE SCALE GENOMIC DNA]</scope>
    <source>
        <strain evidence="1 2">DSM 12653</strain>
    </source>
</reference>
<reference evidence="1 2" key="2">
    <citation type="journal article" date="2015" name="BMC Genomics">
        <title>Analysis of three genomes within the thermophilic bacterial species Caldanaerobacter subterraneus with a focus on carbon monoxide dehydrogenase evolution and hydrolase diversity.</title>
        <authorList>
            <person name="Sant'Anna F.H."/>
            <person name="Lebedinsky A.V."/>
            <person name="Sokolova T.G."/>
            <person name="Robb F.T."/>
            <person name="Gonzalez J.M."/>
        </authorList>
    </citation>
    <scope>NUCLEOTIDE SEQUENCE [LARGE SCALE GENOMIC DNA]</scope>
    <source>
        <strain evidence="1 2">DSM 12653</strain>
    </source>
</reference>
<protein>
    <submittedName>
        <fullName evidence="1">Uncharacterized protein</fullName>
    </submittedName>
</protein>
<name>A0A0F5PLE6_9THEO</name>
<proteinExistence type="predicted"/>
<sequence>MEAILSINKKKLLPDGEKVENVKENAREAGKCRKPD</sequence>
<accession>A0A0F5PLE6</accession>
<comment type="caution">
    <text evidence="1">The sequence shown here is derived from an EMBL/GenBank/DDBJ whole genome shotgun (WGS) entry which is preliminary data.</text>
</comment>
<reference evidence="2" key="3">
    <citation type="submission" date="2015-02" db="EMBL/GenBank/DDBJ databases">
        <title>Genome analysis of three genomes within the thermophilic hydrogenogenic bacterial species Caldanaerobacter subterraneus.</title>
        <authorList>
            <person name="Sant'Anna F.H."/>
            <person name="Lebedinsky A."/>
            <person name="Sokolova T."/>
            <person name="Robb F.T."/>
            <person name="Gonzalez J.M."/>
        </authorList>
    </citation>
    <scope>NUCLEOTIDE SEQUENCE [LARGE SCALE GENOMIC DNA]</scope>
    <source>
        <strain evidence="2">DSM 12653</strain>
    </source>
</reference>
<dbReference type="EMBL" id="ABXP02000081">
    <property type="protein sequence ID" value="KKC29463.1"/>
    <property type="molecule type" value="Genomic_DNA"/>
</dbReference>
<dbReference type="Proteomes" id="UP000010146">
    <property type="component" value="Unassembled WGS sequence"/>
</dbReference>
<organism evidence="1 2">
    <name type="scientific">Caldanaerobacter subterraneus subsp. pacificus DSM 12653</name>
    <dbReference type="NCBI Taxonomy" id="391606"/>
    <lineage>
        <taxon>Bacteria</taxon>
        <taxon>Bacillati</taxon>
        <taxon>Bacillota</taxon>
        <taxon>Clostridia</taxon>
        <taxon>Thermoanaerobacterales</taxon>
        <taxon>Thermoanaerobacteraceae</taxon>
        <taxon>Caldanaerobacter</taxon>
    </lineage>
</organism>
<gene>
    <name evidence="1" type="ORF">CDSM653_01510</name>
</gene>
<evidence type="ECO:0000313" key="1">
    <source>
        <dbReference type="EMBL" id="KKC29463.1"/>
    </source>
</evidence>